<keyword evidence="2" id="KW-0489">Methyltransferase</keyword>
<dbReference type="Proteomes" id="UP000230709">
    <property type="component" value="Chromosome"/>
</dbReference>
<keyword evidence="3" id="KW-1185">Reference proteome</keyword>
<accession>A0A2D2CW03</accession>
<reference evidence="3" key="1">
    <citation type="submission" date="2017-10" db="EMBL/GenBank/DDBJ databases">
        <title>Completed PacBio SMRT sequence of Methylosinus trichosporium OB3b reveals presence of a third large plasmid.</title>
        <authorList>
            <person name="Charles T.C."/>
            <person name="Lynch M.D.J."/>
            <person name="Heil J.R."/>
            <person name="Cheng J."/>
        </authorList>
    </citation>
    <scope>NUCLEOTIDE SEQUENCE [LARGE SCALE GENOMIC DNA]</scope>
    <source>
        <strain evidence="3">OB3b</strain>
    </source>
</reference>
<proteinExistence type="predicted"/>
<dbReference type="GO" id="GO:0032259">
    <property type="term" value="P:methylation"/>
    <property type="evidence" value="ECO:0007669"/>
    <property type="project" value="UniProtKB-KW"/>
</dbReference>
<dbReference type="GO" id="GO:0008168">
    <property type="term" value="F:methyltransferase activity"/>
    <property type="evidence" value="ECO:0007669"/>
    <property type="project" value="UniProtKB-KW"/>
</dbReference>
<evidence type="ECO:0000313" key="2">
    <source>
        <dbReference type="EMBL" id="ATQ66819.1"/>
    </source>
</evidence>
<dbReference type="Pfam" id="PF13847">
    <property type="entry name" value="Methyltransf_31"/>
    <property type="match status" value="1"/>
</dbReference>
<organism evidence="2 3">
    <name type="scientific">Methylosinus trichosporium (strain ATCC 35070 / NCIMB 11131 / UNIQEM 75 / OB3b)</name>
    <dbReference type="NCBI Taxonomy" id="595536"/>
    <lineage>
        <taxon>Bacteria</taxon>
        <taxon>Pseudomonadati</taxon>
        <taxon>Pseudomonadota</taxon>
        <taxon>Alphaproteobacteria</taxon>
        <taxon>Hyphomicrobiales</taxon>
        <taxon>Methylocystaceae</taxon>
        <taxon>Methylosinus</taxon>
    </lineage>
</organism>
<dbReference type="SUPFAM" id="SSF53335">
    <property type="entry name" value="S-adenosyl-L-methionine-dependent methyltransferases"/>
    <property type="match status" value="1"/>
</dbReference>
<dbReference type="InterPro" id="IPR025714">
    <property type="entry name" value="Methyltranfer_dom"/>
</dbReference>
<name>A0A2D2CW03_METT3</name>
<keyword evidence="2" id="KW-0808">Transferase</keyword>
<evidence type="ECO:0000313" key="3">
    <source>
        <dbReference type="Proteomes" id="UP000230709"/>
    </source>
</evidence>
<dbReference type="AlphaFoldDB" id="A0A2D2CW03"/>
<feature type="domain" description="Methyltransferase" evidence="1">
    <location>
        <begin position="42"/>
        <end position="153"/>
    </location>
</feature>
<dbReference type="InterPro" id="IPR029063">
    <property type="entry name" value="SAM-dependent_MTases_sf"/>
</dbReference>
<evidence type="ECO:0000259" key="1">
    <source>
        <dbReference type="Pfam" id="PF13847"/>
    </source>
</evidence>
<protein>
    <submittedName>
        <fullName evidence="2">Class I SAM-dependent methyltransferase</fullName>
    </submittedName>
</protein>
<dbReference type="STRING" id="595536.GCA_000178815_00525"/>
<sequence>MAGQDEAVYPLGYTSVEADRLERQAAFLNDLTEDMLRRAGLRPGMRVLDIGCGMGDVSLLAARLVGPSGSVVGVDRDAEGLNRARAKAAAAELANVEFRRAELPEIGFDDKFDALIGRLVMIYFPDPAAGLRHLLSYVVPGGIVAFQEPDLSRAGTVPETPSMAEAVVRMNLVFERRGFHPRIGASLGQVFTAAGLAPSLLGTTRMEHGGSGFCPAWLAATIRSLAPAMVETKVATEAEIDCETLEQRVRREADEIGAMVLGPLMVGAWAVKPS</sequence>
<dbReference type="CDD" id="cd02440">
    <property type="entry name" value="AdoMet_MTases"/>
    <property type="match status" value="1"/>
</dbReference>
<dbReference type="PANTHER" id="PTHR43861">
    <property type="entry name" value="TRANS-ACONITATE 2-METHYLTRANSFERASE-RELATED"/>
    <property type="match status" value="1"/>
</dbReference>
<dbReference type="RefSeq" id="WP_003612748.1">
    <property type="nucleotide sequence ID" value="NZ_ADVE02000001.1"/>
</dbReference>
<gene>
    <name evidence="2" type="ORF">CQW49_02095</name>
</gene>
<dbReference type="EMBL" id="CP023737">
    <property type="protein sequence ID" value="ATQ66819.1"/>
    <property type="molecule type" value="Genomic_DNA"/>
</dbReference>
<dbReference type="KEGG" id="mtw:CQW49_02095"/>
<dbReference type="Gene3D" id="3.40.50.150">
    <property type="entry name" value="Vaccinia Virus protein VP39"/>
    <property type="match status" value="1"/>
</dbReference>